<dbReference type="EMBL" id="JBBNAF010000002">
    <property type="protein sequence ID" value="KAK9161919.1"/>
    <property type="molecule type" value="Genomic_DNA"/>
</dbReference>
<evidence type="ECO:0000256" key="1">
    <source>
        <dbReference type="ARBA" id="ARBA00010820"/>
    </source>
</evidence>
<reference evidence="4 5" key="1">
    <citation type="submission" date="2024-01" db="EMBL/GenBank/DDBJ databases">
        <title>Genome assemblies of Stephania.</title>
        <authorList>
            <person name="Yang L."/>
        </authorList>
    </citation>
    <scope>NUCLEOTIDE SEQUENCE [LARGE SCALE GENOMIC DNA]</scope>
    <source>
        <strain evidence="4">YNDBR</strain>
        <tissue evidence="4">Leaf</tissue>
    </source>
</reference>
<feature type="domain" description="Glabrous enhancer-binding protein-like DBD" evidence="3">
    <location>
        <begin position="126"/>
        <end position="213"/>
    </location>
</feature>
<dbReference type="AlphaFoldDB" id="A0AAP0Q113"/>
<feature type="region of interest" description="Disordered" evidence="2">
    <location>
        <begin position="214"/>
        <end position="253"/>
    </location>
</feature>
<evidence type="ECO:0000313" key="4">
    <source>
        <dbReference type="EMBL" id="KAK9161919.1"/>
    </source>
</evidence>
<protein>
    <recommendedName>
        <fullName evidence="3">Glabrous enhancer-binding protein-like DBD domain-containing protein</fullName>
    </recommendedName>
</protein>
<gene>
    <name evidence="4" type="ORF">Syun_002821</name>
</gene>
<proteinExistence type="inferred from homology"/>
<evidence type="ECO:0000313" key="5">
    <source>
        <dbReference type="Proteomes" id="UP001420932"/>
    </source>
</evidence>
<dbReference type="GO" id="GO:0006355">
    <property type="term" value="P:regulation of DNA-templated transcription"/>
    <property type="evidence" value="ECO:0007669"/>
    <property type="project" value="InterPro"/>
</dbReference>
<organism evidence="4 5">
    <name type="scientific">Stephania yunnanensis</name>
    <dbReference type="NCBI Taxonomy" id="152371"/>
    <lineage>
        <taxon>Eukaryota</taxon>
        <taxon>Viridiplantae</taxon>
        <taxon>Streptophyta</taxon>
        <taxon>Embryophyta</taxon>
        <taxon>Tracheophyta</taxon>
        <taxon>Spermatophyta</taxon>
        <taxon>Magnoliopsida</taxon>
        <taxon>Ranunculales</taxon>
        <taxon>Menispermaceae</taxon>
        <taxon>Menispermoideae</taxon>
        <taxon>Cissampelideae</taxon>
        <taxon>Stephania</taxon>
    </lineage>
</organism>
<feature type="compositionally biased region" description="Acidic residues" evidence="2">
    <location>
        <begin position="70"/>
        <end position="79"/>
    </location>
</feature>
<comment type="caution">
    <text evidence="4">The sequence shown here is derived from an EMBL/GenBank/DDBJ whole genome shotgun (WGS) entry which is preliminary data.</text>
</comment>
<dbReference type="Proteomes" id="UP001420932">
    <property type="component" value="Unassembled WGS sequence"/>
</dbReference>
<evidence type="ECO:0000256" key="2">
    <source>
        <dbReference type="SAM" id="MobiDB-lite"/>
    </source>
</evidence>
<dbReference type="PANTHER" id="PTHR31662">
    <property type="entry name" value="BNAANNG10740D PROTEIN-RELATED"/>
    <property type="match status" value="1"/>
</dbReference>
<dbReference type="InterPro" id="IPR007592">
    <property type="entry name" value="GEBP"/>
</dbReference>
<comment type="similarity">
    <text evidence="1">Belongs to the GeBP family.</text>
</comment>
<accession>A0AAP0Q113</accession>
<dbReference type="GO" id="GO:0005634">
    <property type="term" value="C:nucleus"/>
    <property type="evidence" value="ECO:0007669"/>
    <property type="project" value="TreeGrafter"/>
</dbReference>
<feature type="region of interest" description="Disordered" evidence="2">
    <location>
        <begin position="1"/>
        <end position="125"/>
    </location>
</feature>
<feature type="compositionally biased region" description="Polar residues" evidence="2">
    <location>
        <begin position="238"/>
        <end position="253"/>
    </location>
</feature>
<sequence>MPRTPANHLPSNDDEEEEEESIKEEEEVPEEEEEEEEEEEVDEEVVEEEDDDDGEEEEEPQQQSNRVKDEDEEEDDEASPTDGLTAITPTRSSKRVASPVDVDHINPKRLKNHHDDHSKSSSQQRTTWTLEDELVLLNGIIDFKKSHNLDPFSDMDAFFHSIMHSLRLQVSTQQLKRKIRALKDKFNTYAIRPTKNAKPNNSQVYNLSMKIWGQNQDEEEEEEDDDEDDEDDIIATKRTPQQQREKTTTTTPQLFWFLHK</sequence>
<dbReference type="Pfam" id="PF04504">
    <property type="entry name" value="GeBP-like_DBD"/>
    <property type="match status" value="1"/>
</dbReference>
<evidence type="ECO:0000259" key="3">
    <source>
        <dbReference type="Pfam" id="PF04504"/>
    </source>
</evidence>
<name>A0AAP0Q113_9MAGN</name>
<feature type="compositionally biased region" description="Acidic residues" evidence="2">
    <location>
        <begin position="216"/>
        <end position="233"/>
    </location>
</feature>
<feature type="compositionally biased region" description="Acidic residues" evidence="2">
    <location>
        <begin position="12"/>
        <end position="60"/>
    </location>
</feature>
<keyword evidence="5" id="KW-1185">Reference proteome</keyword>
<dbReference type="InterPro" id="IPR053932">
    <property type="entry name" value="GeBP-like_DBD"/>
</dbReference>
<dbReference type="PANTHER" id="PTHR31662:SF33">
    <property type="entry name" value="DNA-BINDING STOREKEEPER PROTEIN TRANSCRIPTIONAL REGULATOR-LIKE PROTEIN"/>
    <property type="match status" value="1"/>
</dbReference>